<accession>A0A4U8UPF7</accession>
<name>A0A4U8UPF7_STECR</name>
<comment type="caution">
    <text evidence="1">The sequence shown here is derived from an EMBL/GenBank/DDBJ whole genome shotgun (WGS) entry which is preliminary data.</text>
</comment>
<protein>
    <submittedName>
        <fullName evidence="1">Uncharacterized protein</fullName>
    </submittedName>
</protein>
<sequence length="87" mass="9651">MPSLRFLHLFTLKKELLASSSDLQICSLLISCLSVSLMTQTEYRNQPPRRLRSVISTRCSSISARPLAATLEQKKTQGDIDAPAVAF</sequence>
<proteinExistence type="predicted"/>
<keyword evidence="2" id="KW-1185">Reference proteome</keyword>
<dbReference type="Proteomes" id="UP000298663">
    <property type="component" value="Unassembled WGS sequence"/>
</dbReference>
<dbReference type="EMBL" id="AZBU02000001">
    <property type="protein sequence ID" value="TMS33398.1"/>
    <property type="molecule type" value="Genomic_DNA"/>
</dbReference>
<organism evidence="1 2">
    <name type="scientific">Steinernema carpocapsae</name>
    <name type="common">Entomopathogenic nematode</name>
    <dbReference type="NCBI Taxonomy" id="34508"/>
    <lineage>
        <taxon>Eukaryota</taxon>
        <taxon>Metazoa</taxon>
        <taxon>Ecdysozoa</taxon>
        <taxon>Nematoda</taxon>
        <taxon>Chromadorea</taxon>
        <taxon>Rhabditida</taxon>
        <taxon>Tylenchina</taxon>
        <taxon>Panagrolaimomorpha</taxon>
        <taxon>Strongyloidoidea</taxon>
        <taxon>Steinernematidae</taxon>
        <taxon>Steinernema</taxon>
    </lineage>
</organism>
<gene>
    <name evidence="1" type="ORF">L596_001142</name>
</gene>
<evidence type="ECO:0000313" key="1">
    <source>
        <dbReference type="EMBL" id="TMS33398.1"/>
    </source>
</evidence>
<reference evidence="1 2" key="2">
    <citation type="journal article" date="2019" name="G3 (Bethesda)">
        <title>Hybrid Assembly of the Genome of the Entomopathogenic Nematode Steinernema carpocapsae Identifies the X-Chromosome.</title>
        <authorList>
            <person name="Serra L."/>
            <person name="Macchietto M."/>
            <person name="Macias-Munoz A."/>
            <person name="McGill C.J."/>
            <person name="Rodriguez I.M."/>
            <person name="Rodriguez B."/>
            <person name="Murad R."/>
            <person name="Mortazavi A."/>
        </authorList>
    </citation>
    <scope>NUCLEOTIDE SEQUENCE [LARGE SCALE GENOMIC DNA]</scope>
    <source>
        <strain evidence="1 2">ALL</strain>
    </source>
</reference>
<dbReference type="AlphaFoldDB" id="A0A4U8UPF7"/>
<evidence type="ECO:0000313" key="2">
    <source>
        <dbReference type="Proteomes" id="UP000298663"/>
    </source>
</evidence>
<reference evidence="1 2" key="1">
    <citation type="journal article" date="2015" name="Genome Biol.">
        <title>Comparative genomics of Steinernema reveals deeply conserved gene regulatory networks.</title>
        <authorList>
            <person name="Dillman A.R."/>
            <person name="Macchietto M."/>
            <person name="Porter C.F."/>
            <person name="Rogers A."/>
            <person name="Williams B."/>
            <person name="Antoshechkin I."/>
            <person name="Lee M.M."/>
            <person name="Goodwin Z."/>
            <person name="Lu X."/>
            <person name="Lewis E.E."/>
            <person name="Goodrich-Blair H."/>
            <person name="Stock S.P."/>
            <person name="Adams B.J."/>
            <person name="Sternberg P.W."/>
            <person name="Mortazavi A."/>
        </authorList>
    </citation>
    <scope>NUCLEOTIDE SEQUENCE [LARGE SCALE GENOMIC DNA]</scope>
    <source>
        <strain evidence="1 2">ALL</strain>
    </source>
</reference>